<proteinExistence type="predicted"/>
<evidence type="ECO:0000313" key="2">
    <source>
        <dbReference type="EMBL" id="ADI73325.1"/>
    </source>
</evidence>
<gene>
    <name evidence="2" type="ordered locus">Metev_0407</name>
</gene>
<dbReference type="Pfam" id="PF01998">
    <property type="entry name" value="DUF131"/>
    <property type="match status" value="1"/>
</dbReference>
<dbReference type="EMBL" id="CP002069">
    <property type="protein sequence ID" value="ADI73325.1"/>
    <property type="molecule type" value="Genomic_DNA"/>
</dbReference>
<dbReference type="OrthoDB" id="43783at2157"/>
<dbReference type="RefSeq" id="WP_013193893.1">
    <property type="nucleotide sequence ID" value="NC_014253.1"/>
</dbReference>
<dbReference type="GeneID" id="9346025"/>
<protein>
    <recommendedName>
        <fullName evidence="4">DUF131 domain-containing protein</fullName>
    </recommendedName>
</protein>
<sequence length="76" mass="8159" precursor="true">MQTSNLLKLGSLLIFIGFAMVFLGMIFTAGTGQNDFGGLIMIGPIPIVFGTSPEITSSMLLLGLLILIVYLLIIKR</sequence>
<dbReference type="Proteomes" id="UP000000391">
    <property type="component" value="Chromosome"/>
</dbReference>
<organism evidence="2 3">
    <name type="scientific">Methanohalobium evestigatum (strain ATCC BAA-1072 / DSM 3721 / NBRC 107634 / OCM 161 / Z-7303)</name>
    <dbReference type="NCBI Taxonomy" id="644295"/>
    <lineage>
        <taxon>Archaea</taxon>
        <taxon>Methanobacteriati</taxon>
        <taxon>Methanobacteriota</taxon>
        <taxon>Stenosarchaea group</taxon>
        <taxon>Methanomicrobia</taxon>
        <taxon>Methanosarcinales</taxon>
        <taxon>Methanosarcinaceae</taxon>
        <taxon>Methanohalobium</taxon>
    </lineage>
</organism>
<accession>D7E7Y3</accession>
<evidence type="ECO:0000313" key="3">
    <source>
        <dbReference type="Proteomes" id="UP000000391"/>
    </source>
</evidence>
<name>D7E7Y3_METEZ</name>
<keyword evidence="1" id="KW-0472">Membrane</keyword>
<keyword evidence="1" id="KW-1133">Transmembrane helix</keyword>
<dbReference type="InterPro" id="IPR002849">
    <property type="entry name" value="DUF131"/>
</dbReference>
<dbReference type="HOGENOM" id="CLU_149108_2_0_2"/>
<keyword evidence="3" id="KW-1185">Reference proteome</keyword>
<dbReference type="KEGG" id="mev:Metev_0407"/>
<evidence type="ECO:0008006" key="4">
    <source>
        <dbReference type="Google" id="ProtNLM"/>
    </source>
</evidence>
<keyword evidence="1" id="KW-0812">Transmembrane</keyword>
<dbReference type="NCBIfam" id="TIGR00304">
    <property type="entry name" value="TIGR00304 family membrane protein"/>
    <property type="match status" value="1"/>
</dbReference>
<feature type="transmembrane region" description="Helical" evidence="1">
    <location>
        <begin position="55"/>
        <end position="74"/>
    </location>
</feature>
<reference evidence="2 3" key="1">
    <citation type="submission" date="2010-06" db="EMBL/GenBank/DDBJ databases">
        <title>Complete sequence chromosome of Methanohalobium evestigatum Z-7303.</title>
        <authorList>
            <consortium name="US DOE Joint Genome Institute"/>
            <person name="Lucas S."/>
            <person name="Copeland A."/>
            <person name="Lapidus A."/>
            <person name="Cheng J.-F."/>
            <person name="Bruce D."/>
            <person name="Goodwin L."/>
            <person name="Pitluck S."/>
            <person name="Saunders E."/>
            <person name="Detter J.C."/>
            <person name="Han C."/>
            <person name="Tapia R."/>
            <person name="Land M."/>
            <person name="Hauser L."/>
            <person name="Kyrpides N."/>
            <person name="Mikhailova N."/>
            <person name="Sieprawska-Lupa M."/>
            <person name="Whitman W.B."/>
            <person name="Anderson I."/>
            <person name="Woyke T."/>
        </authorList>
    </citation>
    <scope>NUCLEOTIDE SEQUENCE [LARGE SCALE GENOMIC DNA]</scope>
    <source>
        <strain evidence="3">ATCC BAA-1072 / DSM 3721 / NBRC 107634 / OCM 161 / Z-7303</strain>
    </source>
</reference>
<feature type="transmembrane region" description="Helical" evidence="1">
    <location>
        <begin position="12"/>
        <end position="31"/>
    </location>
</feature>
<dbReference type="AlphaFoldDB" id="D7E7Y3"/>
<evidence type="ECO:0000256" key="1">
    <source>
        <dbReference type="SAM" id="Phobius"/>
    </source>
</evidence>